<name>A0A098VTX2_9MICR</name>
<dbReference type="RefSeq" id="XP_013239005.1">
    <property type="nucleotide sequence ID" value="XM_013383551.1"/>
</dbReference>
<accession>A0A098VTX2</accession>
<protein>
    <submittedName>
        <fullName evidence="1">Uncharacterized protein</fullName>
    </submittedName>
</protein>
<proteinExistence type="predicted"/>
<dbReference type="EMBL" id="JMKJ01000066">
    <property type="protein sequence ID" value="KGG52578.1"/>
    <property type="molecule type" value="Genomic_DNA"/>
</dbReference>
<evidence type="ECO:0000313" key="1">
    <source>
        <dbReference type="EMBL" id="KGG52578.1"/>
    </source>
</evidence>
<sequence>MCTLLHPDKAQYDAVDDGSINLPFQSISKAYSAQRSIYDEFGIKGLEKLSSISSANPNFVSSVIASSTTMPSQLKKAIEWQTNLEKEIAEEASISNKTTVAISTDISDALPFAERDSFVANQKSSVISYHSMVLSHSIQVSLFFYARKHLWHHKPPLSYNVELNQEKALMSLRLVLPYDIHFKNIRMKSQ</sequence>
<comment type="caution">
    <text evidence="1">The sequence shown here is derived from an EMBL/GenBank/DDBJ whole genome shotgun (WGS) entry which is preliminary data.</text>
</comment>
<dbReference type="Proteomes" id="UP000029725">
    <property type="component" value="Unassembled WGS sequence"/>
</dbReference>
<organism evidence="1 2">
    <name type="scientific">Mitosporidium daphniae</name>
    <dbReference type="NCBI Taxonomy" id="1485682"/>
    <lineage>
        <taxon>Eukaryota</taxon>
        <taxon>Fungi</taxon>
        <taxon>Fungi incertae sedis</taxon>
        <taxon>Microsporidia</taxon>
        <taxon>Mitosporidium</taxon>
    </lineage>
</organism>
<dbReference type="VEuPathDB" id="MicrosporidiaDB:DI09_15p450"/>
<dbReference type="HOGENOM" id="CLU_1428325_0_0_1"/>
<evidence type="ECO:0000313" key="2">
    <source>
        <dbReference type="Proteomes" id="UP000029725"/>
    </source>
</evidence>
<dbReference type="AlphaFoldDB" id="A0A098VTX2"/>
<gene>
    <name evidence="1" type="ORF">DI09_15p450</name>
</gene>
<reference evidence="1 2" key="1">
    <citation type="submission" date="2014-04" db="EMBL/GenBank/DDBJ databases">
        <title>A new species of microsporidia sheds light on the evolution of extreme parasitism.</title>
        <authorList>
            <person name="Haag K.L."/>
            <person name="James T.Y."/>
            <person name="Larsson R."/>
            <person name="Schaer T.M."/>
            <person name="Refardt D."/>
            <person name="Pombert J.-F."/>
            <person name="Ebert D."/>
        </authorList>
    </citation>
    <scope>NUCLEOTIDE SEQUENCE [LARGE SCALE GENOMIC DNA]</scope>
    <source>
        <strain evidence="1 2">UGP3</strain>
        <tissue evidence="1">Spores</tissue>
    </source>
</reference>
<dbReference type="GeneID" id="25258574"/>
<keyword evidence="2" id="KW-1185">Reference proteome</keyword>